<dbReference type="Proteomes" id="UP000597762">
    <property type="component" value="Unassembled WGS sequence"/>
</dbReference>
<dbReference type="AlphaFoldDB" id="A0A812DBR0"/>
<name>A0A812DBR0_ACAPH</name>
<keyword evidence="1" id="KW-0472">Membrane</keyword>
<keyword evidence="1" id="KW-1133">Transmembrane helix</keyword>
<keyword evidence="1" id="KW-0812">Transmembrane</keyword>
<reference evidence="2" key="1">
    <citation type="submission" date="2021-01" db="EMBL/GenBank/DDBJ databases">
        <authorList>
            <person name="Li R."/>
            <person name="Bekaert M."/>
        </authorList>
    </citation>
    <scope>NUCLEOTIDE SEQUENCE</scope>
    <source>
        <strain evidence="2">Farmed</strain>
    </source>
</reference>
<dbReference type="EMBL" id="CAHIKZ030003327">
    <property type="protein sequence ID" value="CAE1299037.1"/>
    <property type="molecule type" value="Genomic_DNA"/>
</dbReference>
<organism evidence="2 3">
    <name type="scientific">Acanthosepion pharaonis</name>
    <name type="common">Pharaoh cuttlefish</name>
    <name type="synonym">Sepia pharaonis</name>
    <dbReference type="NCBI Taxonomy" id="158019"/>
    <lineage>
        <taxon>Eukaryota</taxon>
        <taxon>Metazoa</taxon>
        <taxon>Spiralia</taxon>
        <taxon>Lophotrochozoa</taxon>
        <taxon>Mollusca</taxon>
        <taxon>Cephalopoda</taxon>
        <taxon>Coleoidea</taxon>
        <taxon>Decapodiformes</taxon>
        <taxon>Sepiida</taxon>
        <taxon>Sepiina</taxon>
        <taxon>Sepiidae</taxon>
        <taxon>Acanthosepion</taxon>
    </lineage>
</organism>
<evidence type="ECO:0000313" key="3">
    <source>
        <dbReference type="Proteomes" id="UP000597762"/>
    </source>
</evidence>
<evidence type="ECO:0000256" key="1">
    <source>
        <dbReference type="SAM" id="Phobius"/>
    </source>
</evidence>
<keyword evidence="3" id="KW-1185">Reference proteome</keyword>
<proteinExistence type="predicted"/>
<protein>
    <submittedName>
        <fullName evidence="2">Uncharacterized protein</fullName>
    </submittedName>
</protein>
<feature type="transmembrane region" description="Helical" evidence="1">
    <location>
        <begin position="139"/>
        <end position="163"/>
    </location>
</feature>
<comment type="caution">
    <text evidence="2">The sequence shown here is derived from an EMBL/GenBank/DDBJ whole genome shotgun (WGS) entry which is preliminary data.</text>
</comment>
<gene>
    <name evidence="2" type="ORF">SPHA_52955</name>
</gene>
<evidence type="ECO:0000313" key="2">
    <source>
        <dbReference type="EMBL" id="CAE1299037.1"/>
    </source>
</evidence>
<sequence>MRIFVRLKTCSSNCLRAHSLSAAPSDCRVCLQCLFTCSLPISLFHSLTVSLFLLQSLPISPSPSFTYQLFLSRSRTPFLSHSRFLILSPHYILPPPTLSSDLSTSVYFFSCTVFSFLSRHHSHSLSLTNFFLFPHTNKLSLFFSFTLFLTPSLILPWSLYFSISLTLSLSFSLPLSLSPSFC</sequence>
<accession>A0A812DBR0</accession>